<feature type="binding site" evidence="10">
    <location>
        <position position="11"/>
    </location>
    <ligand>
        <name>Mg(2+)</name>
        <dbReference type="ChEBI" id="CHEBI:18420"/>
    </ligand>
</feature>
<dbReference type="SFLD" id="SFLDS00003">
    <property type="entry name" value="Haloacid_Dehalogenase"/>
    <property type="match status" value="1"/>
</dbReference>
<dbReference type="UniPathway" id="UPA00865">
    <property type="reaction ID" value="UER00834"/>
</dbReference>
<dbReference type="PANTHER" id="PTHR43434">
    <property type="entry name" value="PHOSPHOGLYCOLATE PHOSPHATASE"/>
    <property type="match status" value="1"/>
</dbReference>
<sequence length="224" mass="23814">MSNLSPIIIFDLDGTLADTAPDLISTLNVLLAREGLPPHANEVARVMVGAGARALIESGFAAGGAPLPKERVQPLVDDFLAHYEEHIDDETRLFPGARAALGRFKEAGFNLAVCTNKTERLAKLLLDRLDVAPLFQAICGRETFATSKPDGRTLLSTIALAGGDPARAVMVGDSKTDIDTARNAGAPVVAVDFGYSLPSVRELGPDRVISHYDELWDAARALLG</sequence>
<dbReference type="GO" id="GO:0005975">
    <property type="term" value="P:carbohydrate metabolic process"/>
    <property type="evidence" value="ECO:0007669"/>
    <property type="project" value="InterPro"/>
</dbReference>
<keyword evidence="12" id="KW-1185">Reference proteome</keyword>
<feature type="binding site" evidence="10">
    <location>
        <position position="173"/>
    </location>
    <ligand>
        <name>Mg(2+)</name>
        <dbReference type="ChEBI" id="CHEBI:18420"/>
    </ligand>
</feature>
<dbReference type="AlphaFoldDB" id="A0A6B8KBW0"/>
<keyword evidence="7 10" id="KW-0378">Hydrolase</keyword>
<keyword evidence="8 10" id="KW-0460">Magnesium</keyword>
<dbReference type="OrthoDB" id="9793014at2"/>
<evidence type="ECO:0000256" key="7">
    <source>
        <dbReference type="ARBA" id="ARBA00022801"/>
    </source>
</evidence>
<evidence type="ECO:0000313" key="11">
    <source>
        <dbReference type="EMBL" id="QGM45884.1"/>
    </source>
</evidence>
<organism evidence="11 12">
    <name type="scientific">Methylocystis heyeri</name>
    <dbReference type="NCBI Taxonomy" id="391905"/>
    <lineage>
        <taxon>Bacteria</taxon>
        <taxon>Pseudomonadati</taxon>
        <taxon>Pseudomonadota</taxon>
        <taxon>Alphaproteobacteria</taxon>
        <taxon>Hyphomicrobiales</taxon>
        <taxon>Methylocystaceae</taxon>
        <taxon>Methylocystis</taxon>
    </lineage>
</organism>
<feature type="binding site" evidence="10">
    <location>
        <position position="13"/>
    </location>
    <ligand>
        <name>Mg(2+)</name>
        <dbReference type="ChEBI" id="CHEBI:18420"/>
    </ligand>
</feature>
<accession>A0A6B8KBW0</accession>
<keyword evidence="9 10" id="KW-0119">Carbohydrate metabolism</keyword>
<evidence type="ECO:0000256" key="1">
    <source>
        <dbReference type="ARBA" id="ARBA00000830"/>
    </source>
</evidence>
<evidence type="ECO:0000256" key="3">
    <source>
        <dbReference type="ARBA" id="ARBA00004818"/>
    </source>
</evidence>
<dbReference type="Gene3D" id="3.40.50.1000">
    <property type="entry name" value="HAD superfamily/HAD-like"/>
    <property type="match status" value="1"/>
</dbReference>
<dbReference type="InterPro" id="IPR023198">
    <property type="entry name" value="PGP-like_dom2"/>
</dbReference>
<dbReference type="KEGG" id="mhey:H2LOC_009315"/>
<evidence type="ECO:0000256" key="6">
    <source>
        <dbReference type="ARBA" id="ARBA00022723"/>
    </source>
</evidence>
<dbReference type="GO" id="GO:0006281">
    <property type="term" value="P:DNA repair"/>
    <property type="evidence" value="ECO:0007669"/>
    <property type="project" value="TreeGrafter"/>
</dbReference>
<dbReference type="InterPro" id="IPR041492">
    <property type="entry name" value="HAD_2"/>
</dbReference>
<dbReference type="InterPro" id="IPR050155">
    <property type="entry name" value="HAD-like_hydrolase_sf"/>
</dbReference>
<dbReference type="NCBIfam" id="TIGR01549">
    <property type="entry name" value="HAD-SF-IA-v1"/>
    <property type="match status" value="1"/>
</dbReference>
<dbReference type="InterPro" id="IPR006439">
    <property type="entry name" value="HAD-SF_hydro_IA"/>
</dbReference>
<evidence type="ECO:0000256" key="10">
    <source>
        <dbReference type="HAMAP-Rule" id="MF_00495"/>
    </source>
</evidence>
<dbReference type="EC" id="3.1.3.18" evidence="5 10"/>
<reference evidence="11 12" key="1">
    <citation type="submission" date="2019-11" db="EMBL/GenBank/DDBJ databases">
        <title>The genome sequence of Methylocystis heyeri.</title>
        <authorList>
            <person name="Oshkin I.Y."/>
            <person name="Miroshnikov K."/>
            <person name="Dedysh S.N."/>
        </authorList>
    </citation>
    <scope>NUCLEOTIDE SEQUENCE [LARGE SCALE GENOMIC DNA]</scope>
    <source>
        <strain evidence="11 12">H2</strain>
    </source>
</reference>
<protein>
    <recommendedName>
        <fullName evidence="5 10">Phosphoglycolate phosphatase</fullName>
        <shortName evidence="10">PGP</shortName>
        <shortName evidence="10">PGPase</shortName>
        <ecNumber evidence="5 10">3.1.3.18</ecNumber>
    </recommendedName>
</protein>
<evidence type="ECO:0000256" key="5">
    <source>
        <dbReference type="ARBA" id="ARBA00013078"/>
    </source>
</evidence>
<dbReference type="HAMAP" id="MF_00495">
    <property type="entry name" value="GPH_hydrolase_bact"/>
    <property type="match status" value="1"/>
</dbReference>
<dbReference type="GO" id="GO:0008967">
    <property type="term" value="F:phosphoglycolate phosphatase activity"/>
    <property type="evidence" value="ECO:0007669"/>
    <property type="project" value="UniProtKB-UniRule"/>
</dbReference>
<evidence type="ECO:0000256" key="9">
    <source>
        <dbReference type="ARBA" id="ARBA00023277"/>
    </source>
</evidence>
<dbReference type="GO" id="GO:0046295">
    <property type="term" value="P:glycolate biosynthetic process"/>
    <property type="evidence" value="ECO:0007669"/>
    <property type="project" value="UniProtKB-UniRule"/>
</dbReference>
<feature type="active site" description="Nucleophile" evidence="10">
    <location>
        <position position="11"/>
    </location>
</feature>
<dbReference type="RefSeq" id="WP_136496154.1">
    <property type="nucleotide sequence ID" value="NZ_CP046052.1"/>
</dbReference>
<dbReference type="Pfam" id="PF13419">
    <property type="entry name" value="HAD_2"/>
    <property type="match status" value="1"/>
</dbReference>
<dbReference type="SFLD" id="SFLDG01129">
    <property type="entry name" value="C1.5:_HAD__Beta-PGM__Phosphata"/>
    <property type="match status" value="1"/>
</dbReference>
<name>A0A6B8KBW0_9HYPH</name>
<proteinExistence type="inferred from homology"/>
<dbReference type="PRINTS" id="PR00413">
    <property type="entry name" value="HADHALOGNASE"/>
</dbReference>
<dbReference type="GO" id="GO:0005829">
    <property type="term" value="C:cytosol"/>
    <property type="evidence" value="ECO:0007669"/>
    <property type="project" value="TreeGrafter"/>
</dbReference>
<comment type="cofactor">
    <cofactor evidence="2 10">
        <name>Mg(2+)</name>
        <dbReference type="ChEBI" id="CHEBI:18420"/>
    </cofactor>
</comment>
<dbReference type="GO" id="GO:0046872">
    <property type="term" value="F:metal ion binding"/>
    <property type="evidence" value="ECO:0007669"/>
    <property type="project" value="UniProtKB-KW"/>
</dbReference>
<dbReference type="SUPFAM" id="SSF56784">
    <property type="entry name" value="HAD-like"/>
    <property type="match status" value="1"/>
</dbReference>
<comment type="function">
    <text evidence="10">Specifically catalyzes the dephosphorylation of 2-phosphoglycolate. Is involved in the dissimilation of the intracellular 2-phosphoglycolate formed during the DNA repair of 3'-phosphoglycolate ends, a major class of DNA lesions induced by oxidative stress.</text>
</comment>
<dbReference type="PANTHER" id="PTHR43434:SF1">
    <property type="entry name" value="PHOSPHOGLYCOLATE PHOSPHATASE"/>
    <property type="match status" value="1"/>
</dbReference>
<dbReference type="EMBL" id="CP046052">
    <property type="protein sequence ID" value="QGM45884.1"/>
    <property type="molecule type" value="Genomic_DNA"/>
</dbReference>
<keyword evidence="6 10" id="KW-0479">Metal-binding</keyword>
<evidence type="ECO:0000313" key="12">
    <source>
        <dbReference type="Proteomes" id="UP000309061"/>
    </source>
</evidence>
<dbReference type="InterPro" id="IPR036412">
    <property type="entry name" value="HAD-like_sf"/>
</dbReference>
<evidence type="ECO:0000256" key="4">
    <source>
        <dbReference type="ARBA" id="ARBA00006171"/>
    </source>
</evidence>
<evidence type="ECO:0000256" key="2">
    <source>
        <dbReference type="ARBA" id="ARBA00001946"/>
    </source>
</evidence>
<evidence type="ECO:0000256" key="8">
    <source>
        <dbReference type="ARBA" id="ARBA00022842"/>
    </source>
</evidence>
<comment type="similarity">
    <text evidence="4 10">Belongs to the HAD-like hydrolase superfamily. CbbY/CbbZ/Gph/YieH family.</text>
</comment>
<dbReference type="InterPro" id="IPR023214">
    <property type="entry name" value="HAD_sf"/>
</dbReference>
<dbReference type="InterPro" id="IPR037512">
    <property type="entry name" value="PGPase_prok"/>
</dbReference>
<comment type="pathway">
    <text evidence="3 10">Organic acid metabolism; glycolate biosynthesis; glycolate from 2-phosphoglycolate: step 1/1.</text>
</comment>
<dbReference type="Proteomes" id="UP000309061">
    <property type="component" value="Chromosome"/>
</dbReference>
<gene>
    <name evidence="11" type="ORF">H2LOC_009315</name>
</gene>
<dbReference type="Gene3D" id="1.10.150.240">
    <property type="entry name" value="Putative phosphatase, domain 2"/>
    <property type="match status" value="1"/>
</dbReference>
<comment type="catalytic activity">
    <reaction evidence="1 10">
        <text>2-phosphoglycolate + H2O = glycolate + phosphate</text>
        <dbReference type="Rhea" id="RHEA:14369"/>
        <dbReference type="ChEBI" id="CHEBI:15377"/>
        <dbReference type="ChEBI" id="CHEBI:29805"/>
        <dbReference type="ChEBI" id="CHEBI:43474"/>
        <dbReference type="ChEBI" id="CHEBI:58033"/>
        <dbReference type="EC" id="3.1.3.18"/>
    </reaction>
</comment>